<evidence type="ECO:0000256" key="8">
    <source>
        <dbReference type="ARBA" id="ARBA00022801"/>
    </source>
</evidence>
<organism evidence="15 16">
    <name type="scientific">Monodon monoceros</name>
    <name type="common">Narwhal</name>
    <name type="synonym">Ceratodon monodon</name>
    <dbReference type="NCBI Taxonomy" id="40151"/>
    <lineage>
        <taxon>Eukaryota</taxon>
        <taxon>Metazoa</taxon>
        <taxon>Chordata</taxon>
        <taxon>Craniata</taxon>
        <taxon>Vertebrata</taxon>
        <taxon>Euteleostomi</taxon>
        <taxon>Mammalia</taxon>
        <taxon>Eutheria</taxon>
        <taxon>Laurasiatheria</taxon>
        <taxon>Artiodactyla</taxon>
        <taxon>Whippomorpha</taxon>
        <taxon>Cetacea</taxon>
        <taxon>Odontoceti</taxon>
        <taxon>Monodontidae</taxon>
        <taxon>Monodon</taxon>
    </lineage>
</organism>
<dbReference type="EMBL" id="RWIC01001117">
    <property type="protein sequence ID" value="TKC37617.1"/>
    <property type="molecule type" value="Genomic_DNA"/>
</dbReference>
<evidence type="ECO:0000313" key="15">
    <source>
        <dbReference type="EMBL" id="TKC37617.1"/>
    </source>
</evidence>
<comment type="similarity">
    <text evidence="3">Belongs to the peptidase S9C family.</text>
</comment>
<evidence type="ECO:0000256" key="1">
    <source>
        <dbReference type="ARBA" id="ARBA00000721"/>
    </source>
</evidence>
<evidence type="ECO:0000259" key="13">
    <source>
        <dbReference type="Pfam" id="PF00326"/>
    </source>
</evidence>
<keyword evidence="7" id="KW-0963">Cytoplasm</keyword>
<protein>
    <recommendedName>
        <fullName evidence="6">Acylamino-acid-releasing enzyme</fullName>
        <ecNumber evidence="5">3.4.19.1</ecNumber>
    </recommendedName>
    <alternativeName>
        <fullName evidence="11">Acyl-peptide hydrolase</fullName>
    </alternativeName>
    <alternativeName>
        <fullName evidence="10">Acylaminoacyl-peptidase</fullName>
    </alternativeName>
</protein>
<keyword evidence="9" id="KW-0007">Acetylation</keyword>
<dbReference type="PANTHER" id="PTHR42776:SF4">
    <property type="entry name" value="ACYLAMINO-ACID-RELEASING ENZYME"/>
    <property type="match status" value="1"/>
</dbReference>
<dbReference type="InterPro" id="IPR011042">
    <property type="entry name" value="6-blade_b-propeller_TolB-like"/>
</dbReference>
<dbReference type="Gene3D" id="2.120.10.30">
    <property type="entry name" value="TolB, C-terminal domain"/>
    <property type="match status" value="1"/>
</dbReference>
<dbReference type="PANTHER" id="PTHR42776">
    <property type="entry name" value="SERINE PEPTIDASE S9 FAMILY MEMBER"/>
    <property type="match status" value="1"/>
</dbReference>
<feature type="domain" description="Peptidase S9 prolyl oligopeptidase catalytic" evidence="13">
    <location>
        <begin position="502"/>
        <end position="710"/>
    </location>
</feature>
<evidence type="ECO:0000256" key="6">
    <source>
        <dbReference type="ARBA" id="ARBA00018421"/>
    </source>
</evidence>
<feature type="domain" description="Acylamino-acid-releasing enzyme N-terminal" evidence="14">
    <location>
        <begin position="72"/>
        <end position="215"/>
    </location>
</feature>
<accession>A0A4U1ENH9</accession>
<comment type="subcellular location">
    <subcellularLocation>
        <location evidence="2">Cytoplasm</location>
    </subcellularLocation>
</comment>
<dbReference type="AlphaFoldDB" id="A0A4U1ENH9"/>
<evidence type="ECO:0000256" key="11">
    <source>
        <dbReference type="ARBA" id="ARBA00032596"/>
    </source>
</evidence>
<reference evidence="16" key="1">
    <citation type="journal article" date="2019" name="IScience">
        <title>Narwhal Genome Reveals Long-Term Low Genetic Diversity despite Current Large Abundance Size.</title>
        <authorList>
            <person name="Westbury M.V."/>
            <person name="Petersen B."/>
            <person name="Garde E."/>
            <person name="Heide-Jorgensen M.P."/>
            <person name="Lorenzen E.D."/>
        </authorList>
    </citation>
    <scope>NUCLEOTIDE SEQUENCE [LARGE SCALE GENOMIC DNA]</scope>
</reference>
<comment type="caution">
    <text evidence="15">The sequence shown here is derived from an EMBL/GenBank/DDBJ whole genome shotgun (WGS) entry which is preliminary data.</text>
</comment>
<dbReference type="EC" id="3.4.19.1" evidence="5"/>
<evidence type="ECO:0000256" key="2">
    <source>
        <dbReference type="ARBA" id="ARBA00004496"/>
    </source>
</evidence>
<evidence type="ECO:0000256" key="12">
    <source>
        <dbReference type="ARBA" id="ARBA00045885"/>
    </source>
</evidence>
<evidence type="ECO:0000256" key="7">
    <source>
        <dbReference type="ARBA" id="ARBA00022490"/>
    </source>
</evidence>
<dbReference type="Proteomes" id="UP000308365">
    <property type="component" value="Unassembled WGS sequence"/>
</dbReference>
<proteinExistence type="inferred from homology"/>
<sequence length="711" mass="78904">MERQVRERPAVPVLFAARAGPDPAVSPAQVLLNEPEEAAALYRDLSRHPALSAACLGPEVTTQYGGCYRTVHTEWTQRDLERMENIRFCRQYLVFHDADSVVFAGPAGNSVETRGELLSRESPSGTMKAVLRKAGGPGAGEEKQFLEVWEKNRKLKSFNLSALEKHGLVYEDDCFGCLSWSHSETHLLYVAEKKRPKAESFFQTKALDVSGSDDEVARLKKPDQAIKAFWAPGDTGVVFVGWWHEPFRLGIRFCTNRRSALYYVDLIGGKCELLSDDSLAVSSPRLSPDQCRIVYLRFPSLVPHQQCGQLCLYDWYTRVTSVVVDIVPRQLGENFSGIYCSLLPPGCWSADSQRVVFDSAQRSRQDLFAVDTQMGSVTSLTAGGSGGSWKLLTIDRDLMVAQFSTPSLPPCLKVGFLPPEGKEQAVSWVSLEEAEPIPEISWSIRVLQPPPEQEHVQYAGLDFEAILLQPSNPPDKTQVPMVVMPHGGPHSSFVTAWMLLPAMLCKMGFAVLLVNYRGSTGFGQDSILSLPGNVGHQDVKDVQFAVEQVLQEEHFDAGRVALMGGSHGGFLSCHLIGQYPETYGACVVRNPVINIASMMGSTDIPDWCVVEAGFPYSSNCLPDLNMWAEMLHKSPIKYTPQVRTPVLLMLGQEDRRVPFKQGMEYYRALKARNVPVRLLLYPKSTHALSEVEVESDSFMNAALWLCTHLGN</sequence>
<dbReference type="GO" id="GO:0005737">
    <property type="term" value="C:cytoplasm"/>
    <property type="evidence" value="ECO:0007669"/>
    <property type="project" value="UniProtKB-SubCell"/>
</dbReference>
<dbReference type="SUPFAM" id="SSF50993">
    <property type="entry name" value="Peptidase/esterase 'gauge' domain"/>
    <property type="match status" value="1"/>
</dbReference>
<dbReference type="InterPro" id="IPR029058">
    <property type="entry name" value="AB_hydrolase_fold"/>
</dbReference>
<feature type="domain" description="Acylamino-acid-releasing enzyme N-terminal" evidence="14">
    <location>
        <begin position="227"/>
        <end position="441"/>
    </location>
</feature>
<dbReference type="Gene3D" id="3.40.50.1820">
    <property type="entry name" value="alpha/beta hydrolase"/>
    <property type="match status" value="1"/>
</dbReference>
<evidence type="ECO:0000313" key="16">
    <source>
        <dbReference type="Proteomes" id="UP000308365"/>
    </source>
</evidence>
<dbReference type="GO" id="GO:0006508">
    <property type="term" value="P:proteolysis"/>
    <property type="evidence" value="ECO:0007669"/>
    <property type="project" value="InterPro"/>
</dbReference>
<dbReference type="InterPro" id="IPR001375">
    <property type="entry name" value="Peptidase_S9_cat"/>
</dbReference>
<comment type="function">
    <text evidence="12">This enzyme catalyzes the hydrolysis of the N-terminal peptide bond of an N-acetylated peptide to generate an N-acetylated amino acid and a peptide with a free N-terminus. It preferentially cleaves off Ac-Ala, Ac-Met and Ac-Ser. Also, involved in the degradation of oxidized and glycated proteins.</text>
</comment>
<dbReference type="GO" id="GO:0008242">
    <property type="term" value="F:omega peptidase activity"/>
    <property type="evidence" value="ECO:0007669"/>
    <property type="project" value="UniProtKB-EC"/>
</dbReference>
<dbReference type="InterPro" id="IPR002471">
    <property type="entry name" value="Pept_S9_AS"/>
</dbReference>
<dbReference type="Pfam" id="PF19283">
    <property type="entry name" value="APEH_N"/>
    <property type="match status" value="2"/>
</dbReference>
<evidence type="ECO:0000256" key="9">
    <source>
        <dbReference type="ARBA" id="ARBA00022990"/>
    </source>
</evidence>
<evidence type="ECO:0000256" key="3">
    <source>
        <dbReference type="ARBA" id="ARBA00010040"/>
    </source>
</evidence>
<comment type="subunit">
    <text evidence="4">Homotetramer.</text>
</comment>
<comment type="catalytic activity">
    <reaction evidence="1">
        <text>Cleavage of an N-acetyl or N-formyl amino acid from the N-terminus of a polypeptide.</text>
        <dbReference type="EC" id="3.4.19.1"/>
    </reaction>
</comment>
<keyword evidence="8" id="KW-0378">Hydrolase</keyword>
<dbReference type="Pfam" id="PF00326">
    <property type="entry name" value="Peptidase_S9"/>
    <property type="match status" value="1"/>
</dbReference>
<gene>
    <name evidence="15" type="ORF">EI555_015145</name>
</gene>
<evidence type="ECO:0000259" key="14">
    <source>
        <dbReference type="Pfam" id="PF19283"/>
    </source>
</evidence>
<evidence type="ECO:0000256" key="10">
    <source>
        <dbReference type="ARBA" id="ARBA00032284"/>
    </source>
</evidence>
<dbReference type="SUPFAM" id="SSF53474">
    <property type="entry name" value="alpha/beta-Hydrolases"/>
    <property type="match status" value="1"/>
</dbReference>
<dbReference type="GO" id="GO:0004252">
    <property type="term" value="F:serine-type endopeptidase activity"/>
    <property type="evidence" value="ECO:0007669"/>
    <property type="project" value="InterPro"/>
</dbReference>
<name>A0A4U1ENH9_MONMO</name>
<evidence type="ECO:0000256" key="4">
    <source>
        <dbReference type="ARBA" id="ARBA00011881"/>
    </source>
</evidence>
<dbReference type="InterPro" id="IPR045550">
    <property type="entry name" value="AARE_N"/>
</dbReference>
<evidence type="ECO:0000256" key="5">
    <source>
        <dbReference type="ARBA" id="ARBA00012917"/>
    </source>
</evidence>
<dbReference type="PROSITE" id="PS00708">
    <property type="entry name" value="PRO_ENDOPEP_SER"/>
    <property type="match status" value="1"/>
</dbReference>
<dbReference type="FunFam" id="3.40.50.1820:FF:000043">
    <property type="entry name" value="acylamino-acid-releasing enzyme"/>
    <property type="match status" value="1"/>
</dbReference>